<dbReference type="AlphaFoldDB" id="A0AAV8WY89"/>
<name>A0AAV8WY89_9CUCU</name>
<dbReference type="Proteomes" id="UP001162156">
    <property type="component" value="Unassembled WGS sequence"/>
</dbReference>
<dbReference type="PANTHER" id="PTHR10773:SF19">
    <property type="match status" value="1"/>
</dbReference>
<dbReference type="EMBL" id="JANEYF010004446">
    <property type="protein sequence ID" value="KAJ8931167.1"/>
    <property type="molecule type" value="Genomic_DNA"/>
</dbReference>
<organism evidence="1 2">
    <name type="scientific">Rhamnusium bicolor</name>
    <dbReference type="NCBI Taxonomy" id="1586634"/>
    <lineage>
        <taxon>Eukaryota</taxon>
        <taxon>Metazoa</taxon>
        <taxon>Ecdysozoa</taxon>
        <taxon>Arthropoda</taxon>
        <taxon>Hexapoda</taxon>
        <taxon>Insecta</taxon>
        <taxon>Pterygota</taxon>
        <taxon>Neoptera</taxon>
        <taxon>Endopterygota</taxon>
        <taxon>Coleoptera</taxon>
        <taxon>Polyphaga</taxon>
        <taxon>Cucujiformia</taxon>
        <taxon>Chrysomeloidea</taxon>
        <taxon>Cerambycidae</taxon>
        <taxon>Lepturinae</taxon>
        <taxon>Rhagiini</taxon>
        <taxon>Rhamnusium</taxon>
    </lineage>
</organism>
<dbReference type="PANTHER" id="PTHR10773">
    <property type="entry name" value="DNA-DIRECTED RNA POLYMERASES I, II, AND III SUBUNIT RPABC2"/>
    <property type="match status" value="1"/>
</dbReference>
<accession>A0AAV8WY89</accession>
<keyword evidence="2" id="KW-1185">Reference proteome</keyword>
<evidence type="ECO:0000313" key="1">
    <source>
        <dbReference type="EMBL" id="KAJ8931167.1"/>
    </source>
</evidence>
<comment type="caution">
    <text evidence="1">The sequence shown here is derived from an EMBL/GenBank/DDBJ whole genome shotgun (WGS) entry which is preliminary data.</text>
</comment>
<protein>
    <submittedName>
        <fullName evidence="1">Uncharacterized protein</fullName>
    </submittedName>
</protein>
<proteinExistence type="predicted"/>
<gene>
    <name evidence="1" type="ORF">NQ314_015942</name>
</gene>
<sequence>MRSSILTFTGFTRLFKPKNPNTLVTYKLYTKVFKQEFPKLSFRPPRSDTCRVCDELACKIKASKKSSDLVVSKSALELHHRKAGQALRVLKQNAASSQLPGSNQSTICIDLQQVLFVPTLVHSDMFYKRQLSCYNFCVHMFDTDKAIMCMWHEGIAQRGSNEMISCLLQVFNTHDFKDDLVVWRDNCAG</sequence>
<evidence type="ECO:0000313" key="2">
    <source>
        <dbReference type="Proteomes" id="UP001162156"/>
    </source>
</evidence>
<reference evidence="1" key="1">
    <citation type="journal article" date="2023" name="Insect Mol. Biol.">
        <title>Genome sequencing provides insights into the evolution of gene families encoding plant cell wall-degrading enzymes in longhorned beetles.</title>
        <authorList>
            <person name="Shin N.R."/>
            <person name="Okamura Y."/>
            <person name="Kirsch R."/>
            <person name="Pauchet Y."/>
        </authorList>
    </citation>
    <scope>NUCLEOTIDE SEQUENCE</scope>
    <source>
        <strain evidence="1">RBIC_L_NR</strain>
    </source>
</reference>